<dbReference type="Pfam" id="PF03741">
    <property type="entry name" value="TerC"/>
    <property type="match status" value="1"/>
</dbReference>
<dbReference type="NCBIfam" id="TIGR03717">
    <property type="entry name" value="R_switched_YjbE"/>
    <property type="match status" value="1"/>
</dbReference>
<feature type="transmembrane region" description="Helical" evidence="6">
    <location>
        <begin position="130"/>
        <end position="150"/>
    </location>
</feature>
<evidence type="ECO:0000256" key="4">
    <source>
        <dbReference type="ARBA" id="ARBA00022989"/>
    </source>
</evidence>
<feature type="transmembrane region" description="Helical" evidence="6">
    <location>
        <begin position="6"/>
        <end position="28"/>
    </location>
</feature>
<comment type="subcellular location">
    <subcellularLocation>
        <location evidence="1">Membrane</location>
        <topology evidence="1">Multi-pass membrane protein</topology>
    </subcellularLocation>
</comment>
<proteinExistence type="inferred from homology"/>
<feature type="transmembrane region" description="Helical" evidence="6">
    <location>
        <begin position="193"/>
        <end position="211"/>
    </location>
</feature>
<evidence type="ECO:0000256" key="5">
    <source>
        <dbReference type="ARBA" id="ARBA00023136"/>
    </source>
</evidence>
<evidence type="ECO:0000256" key="2">
    <source>
        <dbReference type="ARBA" id="ARBA00007511"/>
    </source>
</evidence>
<dbReference type="Proteomes" id="UP000679779">
    <property type="component" value="Unassembled WGS sequence"/>
</dbReference>
<dbReference type="PANTHER" id="PTHR30238">
    <property type="entry name" value="MEMBRANE BOUND PREDICTED REDOX MODULATOR"/>
    <property type="match status" value="1"/>
</dbReference>
<evidence type="ECO:0000313" key="7">
    <source>
        <dbReference type="EMBL" id="GIO30516.1"/>
    </source>
</evidence>
<organism evidence="7 8">
    <name type="scientific">Paenibacillus albilobatus</name>
    <dbReference type="NCBI Taxonomy" id="2716884"/>
    <lineage>
        <taxon>Bacteria</taxon>
        <taxon>Bacillati</taxon>
        <taxon>Bacillota</taxon>
        <taxon>Bacilli</taxon>
        <taxon>Bacillales</taxon>
        <taxon>Paenibacillaceae</taxon>
        <taxon>Paenibacillus</taxon>
    </lineage>
</organism>
<dbReference type="EMBL" id="BORQ01000002">
    <property type="protein sequence ID" value="GIO30516.1"/>
    <property type="molecule type" value="Genomic_DNA"/>
</dbReference>
<dbReference type="InterPro" id="IPR005496">
    <property type="entry name" value="Integral_membrane_TerC"/>
</dbReference>
<feature type="transmembrane region" description="Helical" evidence="6">
    <location>
        <begin position="40"/>
        <end position="61"/>
    </location>
</feature>
<evidence type="ECO:0000256" key="1">
    <source>
        <dbReference type="ARBA" id="ARBA00004141"/>
    </source>
</evidence>
<gene>
    <name evidence="7" type="primary">yjbE</name>
    <name evidence="7" type="ORF">J2TS6_16570</name>
</gene>
<protein>
    <submittedName>
        <fullName evidence="7">Membrane protein YjbE</fullName>
    </submittedName>
</protein>
<feature type="transmembrane region" description="Helical" evidence="6">
    <location>
        <begin position="106"/>
        <end position="124"/>
    </location>
</feature>
<comment type="caution">
    <text evidence="7">The sequence shown here is derived from an EMBL/GenBank/DDBJ whole genome shotgun (WGS) entry which is preliminary data.</text>
</comment>
<evidence type="ECO:0000256" key="6">
    <source>
        <dbReference type="SAM" id="Phobius"/>
    </source>
</evidence>
<keyword evidence="3 6" id="KW-0812">Transmembrane</keyword>
<feature type="transmembrane region" description="Helical" evidence="6">
    <location>
        <begin position="67"/>
        <end position="85"/>
    </location>
</feature>
<keyword evidence="8" id="KW-1185">Reference proteome</keyword>
<dbReference type="RefSeq" id="WP_160044627.1">
    <property type="nucleotide sequence ID" value="NZ_BORQ01000002.1"/>
</dbReference>
<sequence>MEPIWLLAQILMINLVLSGDNAVVIALASKNLPPRQRRQAVWWGSLGAVALRCVLTFVAVLLLKIPFVQAAGGVLLFWIACKLLADEKDDVRMGESASLWKAVRSILAADFIMSLDNVLALAGVANGDLALLVIGIAISIPIVVFGSNLIVGLLHRFPLLIYLGAGILGYTAGDMLLQDSRTGMLLSSLMPELHKLVPALVTALVIAAGGFRKLSLHRS</sequence>
<dbReference type="PANTHER" id="PTHR30238:SF4">
    <property type="entry name" value="SLL1022 PROTEIN"/>
    <property type="match status" value="1"/>
</dbReference>
<dbReference type="InterPro" id="IPR022301">
    <property type="entry name" value="Integral_membrane_YjbE"/>
</dbReference>
<accession>A0A919XD58</accession>
<keyword evidence="5 6" id="KW-0472">Membrane</keyword>
<dbReference type="GO" id="GO:0016020">
    <property type="term" value="C:membrane"/>
    <property type="evidence" value="ECO:0007669"/>
    <property type="project" value="UniProtKB-SubCell"/>
</dbReference>
<comment type="similarity">
    <text evidence="2">Belongs to the TerC family.</text>
</comment>
<evidence type="ECO:0000256" key="3">
    <source>
        <dbReference type="ARBA" id="ARBA00022692"/>
    </source>
</evidence>
<reference evidence="7" key="1">
    <citation type="submission" date="2021-03" db="EMBL/GenBank/DDBJ databases">
        <title>Antimicrobial resistance genes in bacteria isolated from Japanese honey, and their potential for conferring macrolide and lincosamide resistance in the American foulbrood pathogen Paenibacillus larvae.</title>
        <authorList>
            <person name="Okamoto M."/>
            <person name="Kumagai M."/>
            <person name="Kanamori H."/>
            <person name="Takamatsu D."/>
        </authorList>
    </citation>
    <scope>NUCLEOTIDE SEQUENCE</scope>
    <source>
        <strain evidence="7">J2TS6</strain>
    </source>
</reference>
<keyword evidence="4 6" id="KW-1133">Transmembrane helix</keyword>
<dbReference type="AlphaFoldDB" id="A0A919XD58"/>
<evidence type="ECO:0000313" key="8">
    <source>
        <dbReference type="Proteomes" id="UP000679779"/>
    </source>
</evidence>
<feature type="transmembrane region" description="Helical" evidence="6">
    <location>
        <begin position="157"/>
        <end position="173"/>
    </location>
</feature>
<name>A0A919XD58_9BACL</name>